<proteinExistence type="predicted"/>
<protein>
    <submittedName>
        <fullName evidence="4">Predicted O-linked N-acetylglucosamine transferase, SPINDLY family</fullName>
    </submittedName>
</protein>
<dbReference type="GO" id="GO:0016740">
    <property type="term" value="F:transferase activity"/>
    <property type="evidence" value="ECO:0007669"/>
    <property type="project" value="UniProtKB-KW"/>
</dbReference>
<keyword evidence="2 3" id="KW-0802">TPR repeat</keyword>
<dbReference type="KEGG" id="poc:NCTC13071_01862"/>
<dbReference type="RefSeq" id="WP_018919223.1">
    <property type="nucleotide sequence ID" value="NZ_LR134384.1"/>
</dbReference>
<evidence type="ECO:0000256" key="3">
    <source>
        <dbReference type="PROSITE-ProRule" id="PRU00339"/>
    </source>
</evidence>
<gene>
    <name evidence="4" type="ORF">NCTC13071_01862</name>
</gene>
<sequence length="475" mass="54734">MNNQDHLDSKAFQKALLQYEEARRSGEEIYLDSDVLTSIAEYYDRNQRTAEAIETIDYAIRLFPGSVLPLVFRARMAWMIEDNIESAKQYLACVTDKDCLEYYYTTAEIKITEGLSDEANQYLYDHISDVEDDELDSYFIEVAILFADYDEFELANQWIERCEDDTDPDYWETMGRIEMGLGHLEESERIFTDLIDKDPFCEAHWNHLAATQLLENKFIESISSSGYSLAINPNDAEALLNKGNGLFALGQNEEALKCFEKFAALCPKEVNGEMMKGMVLAEMKKNDEALFHLYKAESLCQKNDHFRLQIYEQIAYILSKQDKLDEALAYVDKCEGLPLNEPFELSLLRGHLYLEHQETGKAAKIFHEALVKSKNTPEMYLKIAVSFLDNGYADSAYEILKNMSGVTTRTQLPVYPYLAVCCLELGYQQEYEEAVKKAVCYTPAEAKLVLGPYFPDEMEPEDYYHYLINNKNNFS</sequence>
<keyword evidence="4" id="KW-0808">Transferase</keyword>
<dbReference type="AlphaFoldDB" id="A0A3S4UMF7"/>
<dbReference type="SMART" id="SM00028">
    <property type="entry name" value="TPR"/>
    <property type="match status" value="7"/>
</dbReference>
<evidence type="ECO:0000256" key="2">
    <source>
        <dbReference type="ARBA" id="ARBA00022803"/>
    </source>
</evidence>
<dbReference type="GeneID" id="85012653"/>
<dbReference type="SUPFAM" id="SSF48452">
    <property type="entry name" value="TPR-like"/>
    <property type="match status" value="3"/>
</dbReference>
<dbReference type="Pfam" id="PF13432">
    <property type="entry name" value="TPR_16"/>
    <property type="match status" value="1"/>
</dbReference>
<dbReference type="InterPro" id="IPR011990">
    <property type="entry name" value="TPR-like_helical_dom_sf"/>
</dbReference>
<evidence type="ECO:0000313" key="5">
    <source>
        <dbReference type="Proteomes" id="UP000274578"/>
    </source>
</evidence>
<dbReference type="InterPro" id="IPR019734">
    <property type="entry name" value="TPR_rpt"/>
</dbReference>
<name>A0A3S4UMF7_9BACT</name>
<dbReference type="Pfam" id="PF07719">
    <property type="entry name" value="TPR_2"/>
    <property type="match status" value="1"/>
</dbReference>
<dbReference type="InterPro" id="IPR013105">
    <property type="entry name" value="TPR_2"/>
</dbReference>
<feature type="repeat" description="TPR" evidence="3">
    <location>
        <begin position="236"/>
        <end position="269"/>
    </location>
</feature>
<organism evidence="4 5">
    <name type="scientific">Segatella oris</name>
    <dbReference type="NCBI Taxonomy" id="28135"/>
    <lineage>
        <taxon>Bacteria</taxon>
        <taxon>Pseudomonadati</taxon>
        <taxon>Bacteroidota</taxon>
        <taxon>Bacteroidia</taxon>
        <taxon>Bacteroidales</taxon>
        <taxon>Prevotellaceae</taxon>
        <taxon>Segatella</taxon>
    </lineage>
</organism>
<dbReference type="EMBL" id="LR134384">
    <property type="protein sequence ID" value="VEH15850.1"/>
    <property type="molecule type" value="Genomic_DNA"/>
</dbReference>
<evidence type="ECO:0000313" key="4">
    <source>
        <dbReference type="EMBL" id="VEH15850.1"/>
    </source>
</evidence>
<reference evidence="4 5" key="1">
    <citation type="submission" date="2018-12" db="EMBL/GenBank/DDBJ databases">
        <authorList>
            <consortium name="Pathogen Informatics"/>
        </authorList>
    </citation>
    <scope>NUCLEOTIDE SEQUENCE [LARGE SCALE GENOMIC DNA]</scope>
    <source>
        <strain evidence="4 5">NCTC13071</strain>
    </source>
</reference>
<evidence type="ECO:0000256" key="1">
    <source>
        <dbReference type="ARBA" id="ARBA00022737"/>
    </source>
</evidence>
<dbReference type="Gene3D" id="1.25.40.10">
    <property type="entry name" value="Tetratricopeptide repeat domain"/>
    <property type="match status" value="4"/>
</dbReference>
<accession>A0A3S4UMF7</accession>
<keyword evidence="1" id="KW-0677">Repeat</keyword>
<dbReference type="Proteomes" id="UP000274578">
    <property type="component" value="Chromosome 1"/>
</dbReference>
<dbReference type="PANTHER" id="PTHR12558:SF13">
    <property type="entry name" value="CELL DIVISION CYCLE PROTEIN 27 HOMOLOG"/>
    <property type="match status" value="1"/>
</dbReference>
<dbReference type="PANTHER" id="PTHR12558">
    <property type="entry name" value="CELL DIVISION CYCLE 16,23,27"/>
    <property type="match status" value="1"/>
</dbReference>
<dbReference type="PROSITE" id="PS50005">
    <property type="entry name" value="TPR"/>
    <property type="match status" value="1"/>
</dbReference>
<dbReference type="Pfam" id="PF13181">
    <property type="entry name" value="TPR_8"/>
    <property type="match status" value="1"/>
</dbReference>